<dbReference type="EMBL" id="JAERQJ010000005">
    <property type="protein sequence ID" value="MBL0684703.1"/>
    <property type="molecule type" value="Genomic_DNA"/>
</dbReference>
<keyword evidence="1" id="KW-1133">Transmembrane helix</keyword>
<evidence type="ECO:0000313" key="3">
    <source>
        <dbReference type="Proteomes" id="UP000651057"/>
    </source>
</evidence>
<evidence type="ECO:0000313" key="2">
    <source>
        <dbReference type="EMBL" id="MBL0684703.1"/>
    </source>
</evidence>
<gene>
    <name evidence="2" type="ORF">JJQ60_14320</name>
</gene>
<name>A0A937DBK0_9FLAO</name>
<organism evidence="2 3">
    <name type="scientific">Aquimarina mytili</name>
    <dbReference type="NCBI Taxonomy" id="874423"/>
    <lineage>
        <taxon>Bacteria</taxon>
        <taxon>Pseudomonadati</taxon>
        <taxon>Bacteroidota</taxon>
        <taxon>Flavobacteriia</taxon>
        <taxon>Flavobacteriales</taxon>
        <taxon>Flavobacteriaceae</taxon>
        <taxon>Aquimarina</taxon>
    </lineage>
</organism>
<reference evidence="2" key="1">
    <citation type="submission" date="2021-01" db="EMBL/GenBank/DDBJ databases">
        <authorList>
            <person name="Zhong Y.L."/>
        </authorList>
    </citation>
    <scope>NUCLEOTIDE SEQUENCE</scope>
    <source>
        <strain evidence="2">KCTC 23302</strain>
    </source>
</reference>
<protein>
    <submittedName>
        <fullName evidence="2">Uncharacterized protein</fullName>
    </submittedName>
</protein>
<accession>A0A937DBK0</accession>
<feature type="transmembrane region" description="Helical" evidence="1">
    <location>
        <begin position="12"/>
        <end position="31"/>
    </location>
</feature>
<proteinExistence type="predicted"/>
<keyword evidence="1" id="KW-0812">Transmembrane</keyword>
<keyword evidence="1" id="KW-0472">Membrane</keyword>
<dbReference type="Proteomes" id="UP000651057">
    <property type="component" value="Unassembled WGS sequence"/>
</dbReference>
<evidence type="ECO:0000256" key="1">
    <source>
        <dbReference type="SAM" id="Phobius"/>
    </source>
</evidence>
<dbReference type="AlphaFoldDB" id="A0A937DBK0"/>
<sequence length="159" mass="18418">MKSVTCRQEKALKGRILSIFVLLFSVLFLFFASEPLFSRLALFIISMFVFGFSISYQINQDFNNYKVFAVFGIIVYRTKLKIKFPEYISVFSTSLSLNNEWGSVAAIGTKERHDKIVVRFFTGNNKFTIFRTENYQDALDKANALGELLDIEIYNKIKE</sequence>
<keyword evidence="3" id="KW-1185">Reference proteome</keyword>
<dbReference type="RefSeq" id="WP_201921443.1">
    <property type="nucleotide sequence ID" value="NZ_BAABAX010000031.1"/>
</dbReference>
<feature type="transmembrane region" description="Helical" evidence="1">
    <location>
        <begin position="37"/>
        <end position="56"/>
    </location>
</feature>
<comment type="caution">
    <text evidence="2">The sequence shown here is derived from an EMBL/GenBank/DDBJ whole genome shotgun (WGS) entry which is preliminary data.</text>
</comment>